<evidence type="ECO:0000256" key="2">
    <source>
        <dbReference type="ARBA" id="ARBA00009813"/>
    </source>
</evidence>
<dbReference type="SUPFAM" id="SSF52833">
    <property type="entry name" value="Thioredoxin-like"/>
    <property type="match status" value="1"/>
</dbReference>
<comment type="similarity">
    <text evidence="2 7">Belongs to the thioredoxin family. DsbC subfamily.</text>
</comment>
<keyword evidence="5" id="KW-1015">Disulfide bond</keyword>
<comment type="subcellular location">
    <subcellularLocation>
        <location evidence="1 7">Periplasm</location>
    </subcellularLocation>
</comment>
<feature type="domain" description="Disulphide bond isomerase DsbC/G N-terminal" evidence="8">
    <location>
        <begin position="37"/>
        <end position="111"/>
    </location>
</feature>
<dbReference type="InterPro" id="IPR051470">
    <property type="entry name" value="Thiol:disulfide_interchange"/>
</dbReference>
<evidence type="ECO:0000256" key="7">
    <source>
        <dbReference type="RuleBase" id="RU364038"/>
    </source>
</evidence>
<comment type="caution">
    <text evidence="10">The sequence shown here is derived from an EMBL/GenBank/DDBJ whole genome shotgun (WGS) entry which is preliminary data.</text>
</comment>
<dbReference type="CDD" id="cd03020">
    <property type="entry name" value="DsbA_DsbC_DsbG"/>
    <property type="match status" value="1"/>
</dbReference>
<evidence type="ECO:0000259" key="8">
    <source>
        <dbReference type="Pfam" id="PF10411"/>
    </source>
</evidence>
<evidence type="ECO:0000256" key="6">
    <source>
        <dbReference type="ARBA" id="ARBA00023284"/>
    </source>
</evidence>
<dbReference type="SUPFAM" id="SSF54423">
    <property type="entry name" value="DsbC/DsbG N-terminal domain-like"/>
    <property type="match status" value="1"/>
</dbReference>
<keyword evidence="11" id="KW-1185">Reference proteome</keyword>
<evidence type="ECO:0000256" key="1">
    <source>
        <dbReference type="ARBA" id="ARBA00004418"/>
    </source>
</evidence>
<dbReference type="InterPro" id="IPR036249">
    <property type="entry name" value="Thioredoxin-like_sf"/>
</dbReference>
<dbReference type="InterPro" id="IPR018950">
    <property type="entry name" value="DiS-bond_isomerase_DsbC/G_N"/>
</dbReference>
<evidence type="ECO:0000313" key="11">
    <source>
        <dbReference type="Proteomes" id="UP001589814"/>
    </source>
</evidence>
<name>A0ABV6G5U1_9GAMM</name>
<dbReference type="Gene3D" id="3.40.30.10">
    <property type="entry name" value="Glutaredoxin"/>
    <property type="match status" value="1"/>
</dbReference>
<dbReference type="InterPro" id="IPR012336">
    <property type="entry name" value="Thioredoxin-like_fold"/>
</dbReference>
<dbReference type="PANTHER" id="PTHR35272">
    <property type="entry name" value="THIOL:DISULFIDE INTERCHANGE PROTEIN DSBC-RELATED"/>
    <property type="match status" value="1"/>
</dbReference>
<comment type="function">
    <text evidence="7">Required for disulfide bond formation in some periplasmic proteins. Acts by transferring its disulfide bond to other proteins and is reduced in the process.</text>
</comment>
<dbReference type="EMBL" id="JBHLVX010000050">
    <property type="protein sequence ID" value="MFC0268873.1"/>
    <property type="molecule type" value="Genomic_DNA"/>
</dbReference>
<protein>
    <recommendedName>
        <fullName evidence="7">Thiol:disulfide interchange protein</fullName>
    </recommendedName>
</protein>
<dbReference type="Proteomes" id="UP001589814">
    <property type="component" value="Unassembled WGS sequence"/>
</dbReference>
<dbReference type="RefSeq" id="WP_019950726.1">
    <property type="nucleotide sequence ID" value="NZ_JBHLVX010000050.1"/>
</dbReference>
<dbReference type="Gene3D" id="3.10.450.70">
    <property type="entry name" value="Disulphide bond isomerase, DsbC/G, N-terminal"/>
    <property type="match status" value="1"/>
</dbReference>
<feature type="domain" description="Thioredoxin-like fold" evidence="9">
    <location>
        <begin position="137"/>
        <end position="260"/>
    </location>
</feature>
<evidence type="ECO:0000259" key="9">
    <source>
        <dbReference type="Pfam" id="PF13098"/>
    </source>
</evidence>
<keyword evidence="3 7" id="KW-0732">Signal</keyword>
<proteinExistence type="inferred from homology"/>
<reference evidence="10 11" key="1">
    <citation type="submission" date="2024-09" db="EMBL/GenBank/DDBJ databases">
        <authorList>
            <person name="Sun Q."/>
            <person name="Mori K."/>
        </authorList>
    </citation>
    <scope>NUCLEOTIDE SEQUENCE [LARGE SCALE GENOMIC DNA]</scope>
    <source>
        <strain evidence="10 11">CCM 7415</strain>
    </source>
</reference>
<gene>
    <name evidence="10" type="ORF">ACFFHW_12915</name>
</gene>
<dbReference type="PANTHER" id="PTHR35272:SF3">
    <property type="entry name" value="THIOL:DISULFIDE INTERCHANGE PROTEIN DSBC"/>
    <property type="match status" value="1"/>
</dbReference>
<evidence type="ECO:0000256" key="3">
    <source>
        <dbReference type="ARBA" id="ARBA00022729"/>
    </source>
</evidence>
<dbReference type="InterPro" id="IPR033954">
    <property type="entry name" value="DiS-bond_Isoase_DsbC/G"/>
</dbReference>
<keyword evidence="4 7" id="KW-0574">Periplasm</keyword>
<accession>A0ABV6G5U1</accession>
<evidence type="ECO:0000256" key="4">
    <source>
        <dbReference type="ARBA" id="ARBA00022764"/>
    </source>
</evidence>
<organism evidence="10 11">
    <name type="scientific">Kushneria aurantia</name>
    <dbReference type="NCBI Taxonomy" id="504092"/>
    <lineage>
        <taxon>Bacteria</taxon>
        <taxon>Pseudomonadati</taxon>
        <taxon>Pseudomonadota</taxon>
        <taxon>Gammaproteobacteria</taxon>
        <taxon>Oceanospirillales</taxon>
        <taxon>Halomonadaceae</taxon>
        <taxon>Kushneria</taxon>
    </lineage>
</organism>
<keyword evidence="6 7" id="KW-0676">Redox-active center</keyword>
<evidence type="ECO:0000256" key="5">
    <source>
        <dbReference type="ARBA" id="ARBA00023157"/>
    </source>
</evidence>
<dbReference type="Pfam" id="PF13098">
    <property type="entry name" value="Thioredoxin_2"/>
    <property type="match status" value="1"/>
</dbReference>
<feature type="chain" id="PRO_5044971352" description="Thiol:disulfide interchange protein" evidence="7">
    <location>
        <begin position="41"/>
        <end position="264"/>
    </location>
</feature>
<dbReference type="InterPro" id="IPR009094">
    <property type="entry name" value="DiS-bond_isomerase_DsbC/G_N_sf"/>
</dbReference>
<dbReference type="Pfam" id="PF10411">
    <property type="entry name" value="DsbC_N"/>
    <property type="match status" value="1"/>
</dbReference>
<evidence type="ECO:0000313" key="10">
    <source>
        <dbReference type="EMBL" id="MFC0268873.1"/>
    </source>
</evidence>
<sequence length="264" mass="28880">MHNTIPEADLFMLARLFTRPGSVLAATLLSAMMLPGAALAGDGDVPDNLAERLVVNGRAMPVSSVTSTPLPGIFEVQLESGQTFYSDRSGEYLLVGNLYRNADGQMVNLTEQRQQRERSELVAQVPDEQTVIFRPAGEVKAVLNVFTDTTCPYCRQFHEEVPALLDRGIEVRYFAFPRSGPDSEGARQLARVWCSDNRSEAMTAGMQGREIDSDETCSAVVNQQFALGRRIGIQGTPAIVLPDGEMVPGYVPVDRLISMLALDQ</sequence>
<feature type="signal peptide" evidence="7">
    <location>
        <begin position="1"/>
        <end position="40"/>
    </location>
</feature>